<dbReference type="SUPFAM" id="SSF52540">
    <property type="entry name" value="P-loop containing nucleoside triphosphate hydrolases"/>
    <property type="match status" value="1"/>
</dbReference>
<dbReference type="Gene3D" id="3.40.50.300">
    <property type="entry name" value="P-loop containing nucleotide triphosphate hydrolases"/>
    <property type="match status" value="1"/>
</dbReference>
<keyword evidence="2 9" id="KW-0963">Cytoplasm</keyword>
<dbReference type="GO" id="GO:0005737">
    <property type="term" value="C:cytoplasm"/>
    <property type="evidence" value="ECO:0007669"/>
    <property type="project" value="UniProtKB-SubCell"/>
</dbReference>
<dbReference type="EMBL" id="JFAD01000025">
    <property type="protein sequence ID" value="EXU61044.1"/>
    <property type="molecule type" value="Genomic_DNA"/>
</dbReference>
<feature type="binding site" evidence="9">
    <location>
        <begin position="130"/>
        <end position="137"/>
    </location>
    <ligand>
        <name>GTP</name>
        <dbReference type="ChEBI" id="CHEBI:37565"/>
    </ligand>
</feature>
<dbReference type="GO" id="GO:0005047">
    <property type="term" value="F:signal recognition particle binding"/>
    <property type="evidence" value="ECO:0007669"/>
    <property type="project" value="TreeGrafter"/>
</dbReference>
<feature type="binding site" evidence="9">
    <location>
        <begin position="213"/>
        <end position="217"/>
    </location>
    <ligand>
        <name>GTP</name>
        <dbReference type="ChEBI" id="CHEBI:37565"/>
    </ligand>
</feature>
<dbReference type="SMART" id="SM00962">
    <property type="entry name" value="SRP54"/>
    <property type="match status" value="1"/>
</dbReference>
<dbReference type="SMART" id="SM00963">
    <property type="entry name" value="SRP54_N"/>
    <property type="match status" value="1"/>
</dbReference>
<dbReference type="SMART" id="SM00382">
    <property type="entry name" value="AAA"/>
    <property type="match status" value="1"/>
</dbReference>
<comment type="similarity">
    <text evidence="9">Belongs to the GTP-binding SRP family. FtsY subfamily.</text>
</comment>
<keyword evidence="1 9" id="KW-1003">Cell membrane</keyword>
<proteinExistence type="inferred from homology"/>
<dbReference type="NCBIfam" id="TIGR00064">
    <property type="entry name" value="ftsY"/>
    <property type="match status" value="1"/>
</dbReference>
<comment type="function">
    <text evidence="9">Involved in targeting and insertion of nascent membrane proteins into the cytoplasmic membrane. Acts as a receptor for the complex formed by the signal recognition particle (SRP) and the ribosome-nascent chain (RNC).</text>
</comment>
<dbReference type="FunFam" id="3.40.50.300:FF:000053">
    <property type="entry name" value="Signal recognition particle receptor FtsY"/>
    <property type="match status" value="1"/>
</dbReference>
<feature type="domain" description="Signal recognition particle SRP54 helical bundle" evidence="12">
    <location>
        <begin position="25"/>
        <end position="106"/>
    </location>
</feature>
<gene>
    <name evidence="9 13" type="primary">ftsY</name>
    <name evidence="13" type="ORF">MOVI_4550</name>
</gene>
<dbReference type="InterPro" id="IPR003593">
    <property type="entry name" value="AAA+_ATPase"/>
</dbReference>
<keyword evidence="7 9" id="KW-0675">Receptor</keyword>
<keyword evidence="4 9" id="KW-0378">Hydrolase</keyword>
<evidence type="ECO:0000259" key="12">
    <source>
        <dbReference type="SMART" id="SM00963"/>
    </source>
</evidence>
<dbReference type="STRING" id="1188239.MOVI_4550"/>
<keyword evidence="6 9" id="KW-0472">Membrane</keyword>
<dbReference type="Pfam" id="PF02881">
    <property type="entry name" value="SRP54_N"/>
    <property type="match status" value="1"/>
</dbReference>
<dbReference type="InterPro" id="IPR036225">
    <property type="entry name" value="SRP/SRP_N"/>
</dbReference>
<comment type="subcellular location">
    <subcellularLocation>
        <location evidence="9">Cell membrane</location>
        <topology evidence="9">Peripheral membrane protein</topology>
        <orientation evidence="9">Cytoplasmic side</orientation>
    </subcellularLocation>
    <subcellularLocation>
        <location evidence="9">Cytoplasm</location>
    </subcellularLocation>
</comment>
<dbReference type="PANTHER" id="PTHR43134">
    <property type="entry name" value="SIGNAL RECOGNITION PARTICLE RECEPTOR SUBUNIT ALPHA"/>
    <property type="match status" value="1"/>
</dbReference>
<feature type="binding site" evidence="9">
    <location>
        <begin position="277"/>
        <end position="280"/>
    </location>
    <ligand>
        <name>GTP</name>
        <dbReference type="ChEBI" id="CHEBI:37565"/>
    </ligand>
</feature>
<dbReference type="InterPro" id="IPR027417">
    <property type="entry name" value="P-loop_NTPase"/>
</dbReference>
<comment type="catalytic activity">
    <reaction evidence="8 9">
        <text>GTP + H2O = GDP + phosphate + H(+)</text>
        <dbReference type="Rhea" id="RHEA:19669"/>
        <dbReference type="ChEBI" id="CHEBI:15377"/>
        <dbReference type="ChEBI" id="CHEBI:15378"/>
        <dbReference type="ChEBI" id="CHEBI:37565"/>
        <dbReference type="ChEBI" id="CHEBI:43474"/>
        <dbReference type="ChEBI" id="CHEBI:58189"/>
        <dbReference type="EC" id="3.6.5.4"/>
    </reaction>
</comment>
<dbReference type="AlphaFoldDB" id="A0A014L6G7"/>
<evidence type="ECO:0000313" key="14">
    <source>
        <dbReference type="Proteomes" id="UP000020977"/>
    </source>
</evidence>
<dbReference type="FunFam" id="1.20.120.140:FF:000002">
    <property type="entry name" value="Signal recognition particle receptor FtsY"/>
    <property type="match status" value="1"/>
</dbReference>
<comment type="caution">
    <text evidence="13">The sequence shown here is derived from an EMBL/GenBank/DDBJ whole genome shotgun (WGS) entry which is preliminary data.</text>
</comment>
<dbReference type="InterPro" id="IPR000897">
    <property type="entry name" value="SRP54_GTPase_dom"/>
</dbReference>
<dbReference type="GO" id="GO:0005525">
    <property type="term" value="F:GTP binding"/>
    <property type="evidence" value="ECO:0007669"/>
    <property type="project" value="UniProtKB-UniRule"/>
</dbReference>
<keyword evidence="3 9" id="KW-0547">Nucleotide-binding</keyword>
<protein>
    <recommendedName>
        <fullName evidence="9">Signal recognition particle receptor FtsY</fullName>
        <shortName evidence="9">SRP receptor</shortName>
        <ecNumber evidence="9">3.6.5.4</ecNumber>
    </recommendedName>
</protein>
<comment type="subunit">
    <text evidence="9">Part of the signal recognition particle protein translocation system, which is composed of SRP and FtsY.</text>
</comment>
<feature type="domain" description="SRP54-type proteins GTP-binding" evidence="11">
    <location>
        <begin position="123"/>
        <end position="325"/>
    </location>
</feature>
<dbReference type="RefSeq" id="WP_044284288.1">
    <property type="nucleotide sequence ID" value="NZ_JFAD01000025.1"/>
</dbReference>
<dbReference type="Pfam" id="PF00448">
    <property type="entry name" value="SRP54"/>
    <property type="match status" value="1"/>
</dbReference>
<sequence>MSFFQKIKEKIFGSKEKKAANLDKYVAGLSKSRLSFLNQIVQLQKKHIKIDDDFFDELEEILIMSDISPNFVNTIINALKDEVRFHNIDNPELITEIIMDKMYTIYSNRSIVNINLNVKPDRINVFLISGVNGSGKTTSISKIARKYVLEGKKVLIIAADTFRAAAVEQLEIWAKRVGASIVKPATNEKDPGSVVFRGLDFAIREKMDLVLIDTAGRLQNNVNLMQELAKINKIISQKVPGGPHESLLVIDATTGQNGVSQAEIFTKATPISGIILTKMDGTSKGGIVFSIKDQLNISVKLVGLGEGMDDLQPFDLDLFIFAITKGVKNQYQI</sequence>
<dbReference type="PANTHER" id="PTHR43134:SF1">
    <property type="entry name" value="SIGNAL RECOGNITION PARTICLE RECEPTOR SUBUNIT ALPHA"/>
    <property type="match status" value="1"/>
</dbReference>
<evidence type="ECO:0000256" key="5">
    <source>
        <dbReference type="ARBA" id="ARBA00023134"/>
    </source>
</evidence>
<evidence type="ECO:0000259" key="11">
    <source>
        <dbReference type="SMART" id="SM00962"/>
    </source>
</evidence>
<evidence type="ECO:0000256" key="4">
    <source>
        <dbReference type="ARBA" id="ARBA00022801"/>
    </source>
</evidence>
<evidence type="ECO:0000259" key="10">
    <source>
        <dbReference type="SMART" id="SM00382"/>
    </source>
</evidence>
<dbReference type="GO" id="GO:0005886">
    <property type="term" value="C:plasma membrane"/>
    <property type="evidence" value="ECO:0007669"/>
    <property type="project" value="UniProtKB-SubCell"/>
</dbReference>
<dbReference type="PATRIC" id="fig|1188239.3.peg.1118"/>
<dbReference type="Gene3D" id="1.20.120.140">
    <property type="entry name" value="Signal recognition particle SRP54, nucleotide-binding domain"/>
    <property type="match status" value="1"/>
</dbReference>
<keyword evidence="13" id="KW-0131">Cell cycle</keyword>
<keyword evidence="13" id="KW-0132">Cell division</keyword>
<evidence type="ECO:0000256" key="2">
    <source>
        <dbReference type="ARBA" id="ARBA00022490"/>
    </source>
</evidence>
<dbReference type="InterPro" id="IPR013822">
    <property type="entry name" value="Signal_recog_particl_SRP54_hlx"/>
</dbReference>
<dbReference type="EC" id="3.6.5.4" evidence="9"/>
<keyword evidence="5 9" id="KW-0342">GTP-binding</keyword>
<dbReference type="eggNOG" id="COG0552">
    <property type="taxonomic scope" value="Bacteria"/>
</dbReference>
<evidence type="ECO:0000256" key="3">
    <source>
        <dbReference type="ARBA" id="ARBA00022741"/>
    </source>
</evidence>
<reference evidence="13 14" key="1">
    <citation type="submission" date="2014-03" db="EMBL/GenBank/DDBJ databases">
        <title>Genome sequence of Mycoplasma ovipneumoniae strain 14811.</title>
        <authorList>
            <person name="Sirand-Pugnet P."/>
            <person name="Breton M."/>
            <person name="Dordet-Frisoni E."/>
            <person name="Baranowski E."/>
            <person name="Barre A."/>
            <person name="Couture C."/>
            <person name="Dupuy V."/>
            <person name="Gaurivaud P."/>
            <person name="Jacob D."/>
            <person name="Lemaitre C."/>
            <person name="Manso-Silvan L."/>
            <person name="Nikolski M."/>
            <person name="Nouvel L.-X."/>
            <person name="Poumarat F."/>
            <person name="Tardy F."/>
            <person name="Thebault P."/>
            <person name="Theil S."/>
            <person name="Citti C."/>
            <person name="Thiaucourt F."/>
            <person name="Blanchard A."/>
        </authorList>
    </citation>
    <scope>NUCLEOTIDE SEQUENCE [LARGE SCALE GENOMIC DNA]</scope>
    <source>
        <strain evidence="13 14">14811</strain>
    </source>
</reference>
<feature type="domain" description="AAA+ ATPase" evidence="10">
    <location>
        <begin position="122"/>
        <end position="276"/>
    </location>
</feature>
<dbReference type="Proteomes" id="UP000020977">
    <property type="component" value="Unassembled WGS sequence"/>
</dbReference>
<dbReference type="GO" id="GO:0006614">
    <property type="term" value="P:SRP-dependent cotranslational protein targeting to membrane"/>
    <property type="evidence" value="ECO:0007669"/>
    <property type="project" value="InterPro"/>
</dbReference>
<accession>A0A014L6G7</accession>
<dbReference type="CDD" id="cd17874">
    <property type="entry name" value="FtsY"/>
    <property type="match status" value="1"/>
</dbReference>
<evidence type="ECO:0000256" key="8">
    <source>
        <dbReference type="ARBA" id="ARBA00048027"/>
    </source>
</evidence>
<dbReference type="GO" id="GO:0003924">
    <property type="term" value="F:GTPase activity"/>
    <property type="evidence" value="ECO:0007669"/>
    <property type="project" value="UniProtKB-UniRule"/>
</dbReference>
<dbReference type="InterPro" id="IPR042101">
    <property type="entry name" value="SRP54_N_sf"/>
</dbReference>
<organism evidence="13 14">
    <name type="scientific">Mesomycoplasma ovipneumoniae 14811</name>
    <dbReference type="NCBI Taxonomy" id="1188239"/>
    <lineage>
        <taxon>Bacteria</taxon>
        <taxon>Bacillati</taxon>
        <taxon>Mycoplasmatota</taxon>
        <taxon>Mycoplasmoidales</taxon>
        <taxon>Metamycoplasmataceae</taxon>
        <taxon>Mesomycoplasma</taxon>
    </lineage>
</organism>
<evidence type="ECO:0000256" key="6">
    <source>
        <dbReference type="ARBA" id="ARBA00023136"/>
    </source>
</evidence>
<dbReference type="GO" id="GO:0051301">
    <property type="term" value="P:cell division"/>
    <property type="evidence" value="ECO:0007669"/>
    <property type="project" value="UniProtKB-KW"/>
</dbReference>
<name>A0A014L6G7_9BACT</name>
<dbReference type="InterPro" id="IPR004390">
    <property type="entry name" value="SR_rcpt_FtsY"/>
</dbReference>
<evidence type="ECO:0000256" key="7">
    <source>
        <dbReference type="ARBA" id="ARBA00023170"/>
    </source>
</evidence>
<evidence type="ECO:0000256" key="9">
    <source>
        <dbReference type="HAMAP-Rule" id="MF_00920"/>
    </source>
</evidence>
<evidence type="ECO:0000256" key="1">
    <source>
        <dbReference type="ARBA" id="ARBA00022475"/>
    </source>
</evidence>
<evidence type="ECO:0000313" key="13">
    <source>
        <dbReference type="EMBL" id="EXU61044.1"/>
    </source>
</evidence>
<dbReference type="SUPFAM" id="SSF47364">
    <property type="entry name" value="Domain of the SRP/SRP receptor G-proteins"/>
    <property type="match status" value="1"/>
</dbReference>
<dbReference type="HAMAP" id="MF_00920">
    <property type="entry name" value="FtsY"/>
    <property type="match status" value="1"/>
</dbReference>